<dbReference type="SUPFAM" id="SSF143975">
    <property type="entry name" value="IlvD/EDD N-terminal domain-like"/>
    <property type="match status" value="1"/>
</dbReference>
<evidence type="ECO:0000256" key="1">
    <source>
        <dbReference type="ARBA" id="ARBA00001946"/>
    </source>
</evidence>
<dbReference type="SUPFAM" id="SSF52016">
    <property type="entry name" value="LeuD/IlvD-like"/>
    <property type="match status" value="1"/>
</dbReference>
<dbReference type="InterPro" id="IPR000581">
    <property type="entry name" value="ILV_EDD_N"/>
</dbReference>
<dbReference type="OrthoDB" id="3851628at2759"/>
<keyword evidence="6" id="KW-0460">Magnesium</keyword>
<evidence type="ECO:0000256" key="6">
    <source>
        <dbReference type="ARBA" id="ARBA00022842"/>
    </source>
</evidence>
<keyword evidence="5" id="KW-0479">Metal-binding</keyword>
<dbReference type="Gene3D" id="3.50.30.80">
    <property type="entry name" value="IlvD/EDD C-terminal domain-like"/>
    <property type="match status" value="1"/>
</dbReference>
<dbReference type="Proteomes" id="UP001146351">
    <property type="component" value="Unassembled WGS sequence"/>
</dbReference>
<dbReference type="InterPro" id="IPR004404">
    <property type="entry name" value="DihydroxyA_deHydtase"/>
</dbReference>
<dbReference type="PANTHER" id="PTHR21000:SF13">
    <property type="entry name" value="DIHYDROXY-ACID DEHYDRATASE"/>
    <property type="match status" value="1"/>
</dbReference>
<dbReference type="NCBIfam" id="TIGR00110">
    <property type="entry name" value="ilvD"/>
    <property type="match status" value="1"/>
</dbReference>
<proteinExistence type="inferred from homology"/>
<dbReference type="InterPro" id="IPR050165">
    <property type="entry name" value="DHAD_IlvD/Edd"/>
</dbReference>
<keyword evidence="7" id="KW-0408">Iron</keyword>
<evidence type="ECO:0000256" key="7">
    <source>
        <dbReference type="ARBA" id="ARBA00023004"/>
    </source>
</evidence>
<dbReference type="EC" id="4.2.1.9" evidence="14"/>
<feature type="domain" description="Dihydroxy-acid/6-phosphogluconate dehydratase C-terminal" evidence="18">
    <location>
        <begin position="414"/>
        <end position="603"/>
    </location>
</feature>
<keyword evidence="20" id="KW-1185">Reference proteome</keyword>
<dbReference type="Pfam" id="PF00920">
    <property type="entry name" value="ILVD_EDD_N"/>
    <property type="match status" value="1"/>
</dbReference>
<evidence type="ECO:0000313" key="20">
    <source>
        <dbReference type="Proteomes" id="UP001146351"/>
    </source>
</evidence>
<evidence type="ECO:0000256" key="9">
    <source>
        <dbReference type="ARBA" id="ARBA00023239"/>
    </source>
</evidence>
<dbReference type="InterPro" id="IPR020558">
    <property type="entry name" value="DiOHA_6PGluconate_deHydtase_CS"/>
</dbReference>
<protein>
    <recommendedName>
        <fullName evidence="14">dihydroxy-acid dehydratase</fullName>
        <ecNumber evidence="14">4.2.1.9</ecNumber>
    </recommendedName>
</protein>
<evidence type="ECO:0000256" key="5">
    <source>
        <dbReference type="ARBA" id="ARBA00022723"/>
    </source>
</evidence>
<feature type="domain" description="Dihydroxy-acid/6-phosphogluconate dehydratase N-terminal" evidence="17">
    <location>
        <begin position="71"/>
        <end position="401"/>
    </location>
</feature>
<comment type="catalytic activity">
    <reaction evidence="11">
        <text>(2R)-2,3-dihydroxy-3-methylbutanoate = 3-methyl-2-oxobutanoate + H2O</text>
        <dbReference type="Rhea" id="RHEA:24809"/>
        <dbReference type="ChEBI" id="CHEBI:11851"/>
        <dbReference type="ChEBI" id="CHEBI:15377"/>
        <dbReference type="ChEBI" id="CHEBI:49072"/>
        <dbReference type="EC" id="4.2.1.9"/>
    </reaction>
    <physiologicalReaction direction="left-to-right" evidence="11">
        <dbReference type="Rhea" id="RHEA:24810"/>
    </physiologicalReaction>
</comment>
<dbReference type="AlphaFoldDB" id="A0A9W9IUT1"/>
<evidence type="ECO:0000256" key="13">
    <source>
        <dbReference type="ARBA" id="ARBA00029437"/>
    </source>
</evidence>
<accession>A0A9W9IUT1</accession>
<keyword evidence="8" id="KW-0411">Iron-sulfur</keyword>
<dbReference type="GO" id="GO:0009082">
    <property type="term" value="P:branched-chain amino acid biosynthetic process"/>
    <property type="evidence" value="ECO:0007669"/>
    <property type="project" value="UniProtKB-KW"/>
</dbReference>
<evidence type="ECO:0000259" key="17">
    <source>
        <dbReference type="Pfam" id="PF00920"/>
    </source>
</evidence>
<dbReference type="InterPro" id="IPR037237">
    <property type="entry name" value="IlvD/EDD_N"/>
</dbReference>
<dbReference type="PROSITE" id="PS00886">
    <property type="entry name" value="ILVD_EDD_1"/>
    <property type="match status" value="1"/>
</dbReference>
<sequence length="608" mass="64722">MDPAQQMAASTLAEAKYIEFPSLPADAKHPDGTPALNRYSSTITRGHDFPGARAMLFAAGVPDKDAMSKSPHVGIASVWWEGNPCNMHLMDLGKTVKKAVGDQGMIGWQYNTIGVSDAITMGSDGMRFSLQSREIIADSVETVTCAQYHDACIAIPGCDKNMPGVVMGMARHNRPSMMIYGGTIQIGYSECLRKPINVSTCFEAAGAYTYDTLRQPDDGGDTSKSKDEIMDDLEKHACPSAGACGGMFTANTMATAIESMGLSLPGSSSTPASSPTKMRECVRVADAIKVCMAKNIRPRDLLTKRSFDNALVMTMALGGSTNGVLHFLAMARTAGVDLTLDDIQRVSNKIPFIADLSPSGKYYMADLYEIGGIPSVQKLLIAAGLLDGDIPTVTGKTLAENVASWPSLPQDQTLIRPLANPIKSSGHLQILRGNLAPGGAVAKITGKEGLRFTGKARVFDKEHQLNDALNEGRIPRGENLVLIVRYEGPKGGPGMPEQLKASAALMGAKLNNIALITDGRYSGASHGFIVGHITPEAAVGGPIGLVRDGDVITISAETNELSMDVSDEELQKRRRQWTPPAPQVTRGVLAKYARLVGDASHGAMTDLF</sequence>
<evidence type="ECO:0000256" key="16">
    <source>
        <dbReference type="ARBA" id="ARBA00052865"/>
    </source>
</evidence>
<evidence type="ECO:0000256" key="14">
    <source>
        <dbReference type="ARBA" id="ARBA00029490"/>
    </source>
</evidence>
<dbReference type="GO" id="GO:0051537">
    <property type="term" value="F:2 iron, 2 sulfur cluster binding"/>
    <property type="evidence" value="ECO:0007669"/>
    <property type="project" value="UniProtKB-KW"/>
</dbReference>
<reference evidence="19" key="1">
    <citation type="submission" date="2022-11" db="EMBL/GenBank/DDBJ databases">
        <authorList>
            <person name="Petersen C."/>
        </authorList>
    </citation>
    <scope>NUCLEOTIDE SEQUENCE</scope>
    <source>
        <strain evidence="19">IBT 21917</strain>
    </source>
</reference>
<keyword evidence="4" id="KW-0001">2Fe-2S</keyword>
<evidence type="ECO:0000256" key="15">
    <source>
        <dbReference type="ARBA" id="ARBA00034078"/>
    </source>
</evidence>
<dbReference type="EMBL" id="JAPQKO010000001">
    <property type="protein sequence ID" value="KAJ5183435.1"/>
    <property type="molecule type" value="Genomic_DNA"/>
</dbReference>
<evidence type="ECO:0000259" key="18">
    <source>
        <dbReference type="Pfam" id="PF24877"/>
    </source>
</evidence>
<evidence type="ECO:0000256" key="4">
    <source>
        <dbReference type="ARBA" id="ARBA00022714"/>
    </source>
</evidence>
<name>A0A9W9IUT1_9EURO</name>
<reference evidence="19" key="2">
    <citation type="journal article" date="2023" name="IMA Fungus">
        <title>Comparative genomic study of the Penicillium genus elucidates a diverse pangenome and 15 lateral gene transfer events.</title>
        <authorList>
            <person name="Petersen C."/>
            <person name="Sorensen T."/>
            <person name="Nielsen M.R."/>
            <person name="Sondergaard T.E."/>
            <person name="Sorensen J.L."/>
            <person name="Fitzpatrick D.A."/>
            <person name="Frisvad J.C."/>
            <person name="Nielsen K.L."/>
        </authorList>
    </citation>
    <scope>NUCLEOTIDE SEQUENCE</scope>
    <source>
        <strain evidence="19">IBT 21917</strain>
    </source>
</reference>
<evidence type="ECO:0000256" key="8">
    <source>
        <dbReference type="ARBA" id="ARBA00023014"/>
    </source>
</evidence>
<comment type="cofactor">
    <cofactor evidence="15">
        <name>[2Fe-2S] cluster</name>
        <dbReference type="ChEBI" id="CHEBI:190135"/>
    </cofactor>
</comment>
<comment type="caution">
    <text evidence="19">The sequence shown here is derived from an EMBL/GenBank/DDBJ whole genome shotgun (WGS) entry which is preliminary data.</text>
</comment>
<dbReference type="InterPro" id="IPR056740">
    <property type="entry name" value="ILV_EDD_C"/>
</dbReference>
<dbReference type="GO" id="GO:0005739">
    <property type="term" value="C:mitochondrion"/>
    <property type="evidence" value="ECO:0007669"/>
    <property type="project" value="TreeGrafter"/>
</dbReference>
<dbReference type="FunFam" id="3.50.30.80:FF:000001">
    <property type="entry name" value="Dihydroxy-acid dehydratase"/>
    <property type="match status" value="1"/>
</dbReference>
<evidence type="ECO:0000256" key="12">
    <source>
        <dbReference type="ARBA" id="ARBA00029436"/>
    </source>
</evidence>
<keyword evidence="3" id="KW-0028">Amino-acid biosynthesis</keyword>
<evidence type="ECO:0000256" key="11">
    <source>
        <dbReference type="ARBA" id="ARBA00029304"/>
    </source>
</evidence>
<dbReference type="InterPro" id="IPR042096">
    <property type="entry name" value="Dihydro-acid_dehy_C"/>
</dbReference>
<keyword evidence="9" id="KW-0456">Lyase</keyword>
<comment type="catalytic activity">
    <reaction evidence="16">
        <text>(2R,3R)-2,3-dihydroxy-3-methylpentanoate = (S)-3-methyl-2-oxopentanoate + H2O</text>
        <dbReference type="Rhea" id="RHEA:27694"/>
        <dbReference type="ChEBI" id="CHEBI:15377"/>
        <dbReference type="ChEBI" id="CHEBI:35146"/>
        <dbReference type="ChEBI" id="CHEBI:49258"/>
        <dbReference type="EC" id="4.2.1.9"/>
    </reaction>
    <physiologicalReaction direction="left-to-right" evidence="16">
        <dbReference type="Rhea" id="RHEA:27695"/>
    </physiologicalReaction>
</comment>
<gene>
    <name evidence="19" type="ORF">N7492_001051</name>
</gene>
<comment type="cofactor">
    <cofactor evidence="1">
        <name>Mg(2+)</name>
        <dbReference type="ChEBI" id="CHEBI:18420"/>
    </cofactor>
</comment>
<comment type="pathway">
    <text evidence="13">Amino-acid biosynthesis; L-isoleucine biosynthesis; L-isoleucine from 2-oxobutanoate: step 3/4.</text>
</comment>
<organism evidence="19 20">
    <name type="scientific">Penicillium capsulatum</name>
    <dbReference type="NCBI Taxonomy" id="69766"/>
    <lineage>
        <taxon>Eukaryota</taxon>
        <taxon>Fungi</taxon>
        <taxon>Dikarya</taxon>
        <taxon>Ascomycota</taxon>
        <taxon>Pezizomycotina</taxon>
        <taxon>Eurotiomycetes</taxon>
        <taxon>Eurotiomycetidae</taxon>
        <taxon>Eurotiales</taxon>
        <taxon>Aspergillaceae</taxon>
        <taxon>Penicillium</taxon>
    </lineage>
</organism>
<dbReference type="PROSITE" id="PS00887">
    <property type="entry name" value="ILVD_EDD_2"/>
    <property type="match status" value="1"/>
</dbReference>
<dbReference type="NCBIfam" id="NF002068">
    <property type="entry name" value="PRK00911.1"/>
    <property type="match status" value="1"/>
</dbReference>
<dbReference type="PANTHER" id="PTHR21000">
    <property type="entry name" value="DIHYDROXY-ACID DEHYDRATASE DAD"/>
    <property type="match status" value="1"/>
</dbReference>
<dbReference type="GO" id="GO:0046872">
    <property type="term" value="F:metal ion binding"/>
    <property type="evidence" value="ECO:0007669"/>
    <property type="project" value="UniProtKB-KW"/>
</dbReference>
<comment type="similarity">
    <text evidence="2">Belongs to the IlvD/Edd family.</text>
</comment>
<evidence type="ECO:0000256" key="3">
    <source>
        <dbReference type="ARBA" id="ARBA00022605"/>
    </source>
</evidence>
<comment type="pathway">
    <text evidence="12">Amino-acid biosynthesis; L-valine biosynthesis; L-valine from pyruvate: step 3/4.</text>
</comment>
<dbReference type="GO" id="GO:0008652">
    <property type="term" value="P:amino acid biosynthetic process"/>
    <property type="evidence" value="ECO:0007669"/>
    <property type="project" value="UniProtKB-KW"/>
</dbReference>
<evidence type="ECO:0000256" key="10">
    <source>
        <dbReference type="ARBA" id="ARBA00023304"/>
    </source>
</evidence>
<evidence type="ECO:0000313" key="19">
    <source>
        <dbReference type="EMBL" id="KAJ5183435.1"/>
    </source>
</evidence>
<evidence type="ECO:0000256" key="2">
    <source>
        <dbReference type="ARBA" id="ARBA00006486"/>
    </source>
</evidence>
<dbReference type="Pfam" id="PF24877">
    <property type="entry name" value="ILV_EDD_C"/>
    <property type="match status" value="1"/>
</dbReference>
<dbReference type="GO" id="GO:0004160">
    <property type="term" value="F:dihydroxy-acid dehydratase activity"/>
    <property type="evidence" value="ECO:0007669"/>
    <property type="project" value="UniProtKB-EC"/>
</dbReference>
<keyword evidence="10" id="KW-0100">Branched-chain amino acid biosynthesis</keyword>